<dbReference type="CDD" id="cd13229">
    <property type="entry name" value="PH_TFIIH"/>
    <property type="match status" value="1"/>
</dbReference>
<reference evidence="9" key="2">
    <citation type="submission" date="2021-01" db="EMBL/GenBank/DDBJ databases">
        <authorList>
            <person name="Schikora-Tamarit M.A."/>
        </authorList>
    </citation>
    <scope>NUCLEOTIDE SEQUENCE</scope>
    <source>
        <strain evidence="9">NCAIM Y.01608</strain>
    </source>
</reference>
<dbReference type="PANTHER" id="PTHR12856">
    <property type="entry name" value="TRANSCRIPTION INITIATION FACTOR IIH-RELATED"/>
    <property type="match status" value="1"/>
</dbReference>
<dbReference type="Gene3D" id="1.10.3970.10">
    <property type="entry name" value="BSD domain"/>
    <property type="match status" value="1"/>
</dbReference>
<evidence type="ECO:0000313" key="9">
    <source>
        <dbReference type="EMBL" id="KAH3678648.1"/>
    </source>
</evidence>
<gene>
    <name evidence="9" type="ORF">OGATHE_000198</name>
</gene>
<keyword evidence="10" id="KW-1185">Reference proteome</keyword>
<feature type="domain" description="BSD" evidence="8">
    <location>
        <begin position="154"/>
        <end position="195"/>
    </location>
</feature>
<dbReference type="SUPFAM" id="SSF140383">
    <property type="entry name" value="BSD domain-like"/>
    <property type="match status" value="1"/>
</dbReference>
<evidence type="ECO:0000256" key="5">
    <source>
        <dbReference type="ARBA" id="ARBA00023163"/>
    </source>
</evidence>
<feature type="domain" description="BSD" evidence="8">
    <location>
        <begin position="217"/>
        <end position="268"/>
    </location>
</feature>
<dbReference type="GO" id="GO:0006351">
    <property type="term" value="P:DNA-templated transcription"/>
    <property type="evidence" value="ECO:0007669"/>
    <property type="project" value="InterPro"/>
</dbReference>
<evidence type="ECO:0000259" key="8">
    <source>
        <dbReference type="PROSITE" id="PS50858"/>
    </source>
</evidence>
<dbReference type="InterPro" id="IPR011993">
    <property type="entry name" value="PH-like_dom_sf"/>
</dbReference>
<protein>
    <recommendedName>
        <fullName evidence="8">BSD domain-containing protein</fullName>
    </recommendedName>
</protein>
<comment type="similarity">
    <text evidence="2">Belongs to the TFB1 family.</text>
</comment>
<proteinExistence type="inferred from homology"/>
<evidence type="ECO:0000256" key="1">
    <source>
        <dbReference type="ARBA" id="ARBA00004123"/>
    </source>
</evidence>
<sequence length="620" mass="70188">MSPITGSAIYKKKAGMITVLEEETPPRLIWKCIDAGVVPPVEIRLDTVVTLQASKKTSPKMLLKIGIGSGTEVKSEVVFAFNSRIFMDNVKTVLQQTIARRKSAAAADASLAASASSGRSTPSAAGSPAPMDGRPDEVLADMLDSKKLLKNLTLQQKLLRENPALMKTFAEAVIKSGLDPEEFWSTRVHLLRSFAIQNNQKRGPYNVLSTIKPVASSENQVNVSVTREKIHEIFQQYPIVRKAYDDNVPKMSEGEFWSRFFSSKLFRKLRGEKVNLYDRGDITLDKYLFYDPDYDGEEEDTDIDKLLEEKKEEDGSRKRRNSEQLTAAKKKIKLFTQDGKQVSKFIDIKANKEDNPETLGNGPDITMKEDQNDELVSVMRSMNRLSRRMMQNINDDSDMDKEFEEELELRDLDDPNTVEYNQLEYTQRSNLSSNILPVDVLEKFNSQSQLNPTSSVYDEYMKTYKKQLQEVDLSAVYANKKPLLDTYKEILNIIKKNAKSQAWTIKLDTSIEKQDVDVDLPRDRLEALRLTHSTSVEFLRHFWLHFNSISTSSPSTNPNFRAELLQLKKLYTSITKCVERVQSSLTQLEGADKDLGKLLMDPLSASLAQALASYEAAIVG</sequence>
<dbReference type="Proteomes" id="UP000788993">
    <property type="component" value="Unassembled WGS sequence"/>
</dbReference>
<name>A0A9P8TGE9_9ASCO</name>
<organism evidence="9 10">
    <name type="scientific">Ogataea polymorpha</name>
    <dbReference type="NCBI Taxonomy" id="460523"/>
    <lineage>
        <taxon>Eukaryota</taxon>
        <taxon>Fungi</taxon>
        <taxon>Dikarya</taxon>
        <taxon>Ascomycota</taxon>
        <taxon>Saccharomycotina</taxon>
        <taxon>Pichiomycetes</taxon>
        <taxon>Pichiales</taxon>
        <taxon>Pichiaceae</taxon>
        <taxon>Ogataea</taxon>
    </lineage>
</organism>
<dbReference type="SUPFAM" id="SSF50729">
    <property type="entry name" value="PH domain-like"/>
    <property type="match status" value="1"/>
</dbReference>
<evidence type="ECO:0000256" key="4">
    <source>
        <dbReference type="ARBA" id="ARBA00023015"/>
    </source>
</evidence>
<keyword evidence="5" id="KW-0804">Transcription</keyword>
<evidence type="ECO:0000256" key="2">
    <source>
        <dbReference type="ARBA" id="ARBA00009448"/>
    </source>
</evidence>
<evidence type="ECO:0000256" key="3">
    <source>
        <dbReference type="ARBA" id="ARBA00022737"/>
    </source>
</evidence>
<dbReference type="AlphaFoldDB" id="A0A9P8TGE9"/>
<evidence type="ECO:0000313" key="10">
    <source>
        <dbReference type="Proteomes" id="UP000788993"/>
    </source>
</evidence>
<dbReference type="InterPro" id="IPR035925">
    <property type="entry name" value="BSD_dom_sf"/>
</dbReference>
<dbReference type="InterPro" id="IPR027079">
    <property type="entry name" value="Tfb1/GTF2H1"/>
</dbReference>
<dbReference type="EMBL" id="JAEUBD010000014">
    <property type="protein sequence ID" value="KAH3678648.1"/>
    <property type="molecule type" value="Genomic_DNA"/>
</dbReference>
<accession>A0A9P8TGE9</accession>
<dbReference type="PROSITE" id="PS50858">
    <property type="entry name" value="BSD"/>
    <property type="match status" value="2"/>
</dbReference>
<dbReference type="Gene3D" id="2.30.29.30">
    <property type="entry name" value="Pleckstrin-homology domain (PH domain)/Phosphotyrosine-binding domain (PTB)"/>
    <property type="match status" value="1"/>
</dbReference>
<keyword evidence="3" id="KW-0677">Repeat</keyword>
<keyword evidence="4" id="KW-0805">Transcription regulation</keyword>
<keyword evidence="6" id="KW-0539">Nucleus</keyword>
<evidence type="ECO:0000256" key="7">
    <source>
        <dbReference type="SAM" id="MobiDB-lite"/>
    </source>
</evidence>
<dbReference type="Pfam" id="PF03909">
    <property type="entry name" value="BSD"/>
    <property type="match status" value="2"/>
</dbReference>
<dbReference type="InterPro" id="IPR005607">
    <property type="entry name" value="BSD_dom"/>
</dbReference>
<dbReference type="Pfam" id="PF08567">
    <property type="entry name" value="PH_TFIIH"/>
    <property type="match status" value="1"/>
</dbReference>
<comment type="caution">
    <text evidence="9">The sequence shown here is derived from an EMBL/GenBank/DDBJ whole genome shotgun (WGS) entry which is preliminary data.</text>
</comment>
<dbReference type="GO" id="GO:0006289">
    <property type="term" value="P:nucleotide-excision repair"/>
    <property type="evidence" value="ECO:0007669"/>
    <property type="project" value="InterPro"/>
</dbReference>
<comment type="subcellular location">
    <subcellularLocation>
        <location evidence="1">Nucleus</location>
    </subcellularLocation>
</comment>
<dbReference type="OrthoDB" id="360521at2759"/>
<dbReference type="GO" id="GO:0000439">
    <property type="term" value="C:transcription factor TFIIH core complex"/>
    <property type="evidence" value="ECO:0007669"/>
    <property type="project" value="InterPro"/>
</dbReference>
<dbReference type="InterPro" id="IPR013876">
    <property type="entry name" value="TFIIH_BTF_p62_N"/>
</dbReference>
<evidence type="ECO:0000256" key="6">
    <source>
        <dbReference type="ARBA" id="ARBA00023242"/>
    </source>
</evidence>
<dbReference type="SMART" id="SM00751">
    <property type="entry name" value="BSD"/>
    <property type="match status" value="2"/>
</dbReference>
<reference evidence="9" key="1">
    <citation type="journal article" date="2021" name="Open Biol.">
        <title>Shared evolutionary footprints suggest mitochondrial oxidative damage underlies multiple complex I losses in fungi.</title>
        <authorList>
            <person name="Schikora-Tamarit M.A."/>
            <person name="Marcet-Houben M."/>
            <person name="Nosek J."/>
            <person name="Gabaldon T."/>
        </authorList>
    </citation>
    <scope>NUCLEOTIDE SEQUENCE</scope>
    <source>
        <strain evidence="9">NCAIM Y.01608</strain>
    </source>
</reference>
<feature type="region of interest" description="Disordered" evidence="7">
    <location>
        <begin position="115"/>
        <end position="135"/>
    </location>
</feature>